<evidence type="ECO:0000256" key="4">
    <source>
        <dbReference type="ARBA" id="ARBA00022559"/>
    </source>
</evidence>
<comment type="similarity">
    <text evidence="2">Belongs to the catalase family.</text>
</comment>
<accession>A0A4Y8SHA2</accession>
<dbReference type="InterPro" id="IPR024711">
    <property type="entry name" value="Catalase_clade1/3"/>
</dbReference>
<keyword evidence="7" id="KW-0560">Oxidoreductase</keyword>
<dbReference type="EC" id="1.11.1.6" evidence="3"/>
<dbReference type="InterPro" id="IPR024708">
    <property type="entry name" value="Catalase_AS"/>
</dbReference>
<keyword evidence="4" id="KW-0575">Peroxidase</keyword>
<evidence type="ECO:0000313" key="15">
    <source>
        <dbReference type="EMBL" id="TFF37786.1"/>
    </source>
</evidence>
<evidence type="ECO:0000256" key="11">
    <source>
        <dbReference type="PIRSR" id="PIRSR038928-1"/>
    </source>
</evidence>
<feature type="active site" evidence="11">
    <location>
        <position position="52"/>
    </location>
</feature>
<keyword evidence="9" id="KW-0376">Hydrogen peroxide</keyword>
<dbReference type="PROSITE" id="PS00438">
    <property type="entry name" value="CATALASE_2"/>
    <property type="match status" value="1"/>
</dbReference>
<dbReference type="Gene3D" id="2.40.180.10">
    <property type="entry name" value="Catalase core domain"/>
    <property type="match status" value="1"/>
</dbReference>
<keyword evidence="8 12" id="KW-0408">Iron</keyword>
<keyword evidence="5 12" id="KW-0349">Heme</keyword>
<evidence type="ECO:0000256" key="6">
    <source>
        <dbReference type="ARBA" id="ARBA00022723"/>
    </source>
</evidence>
<dbReference type="InterPro" id="IPR040333">
    <property type="entry name" value="Catalase_3"/>
</dbReference>
<dbReference type="GO" id="GO:0042542">
    <property type="term" value="P:response to hydrogen peroxide"/>
    <property type="evidence" value="ECO:0007669"/>
    <property type="project" value="TreeGrafter"/>
</dbReference>
<evidence type="ECO:0000256" key="13">
    <source>
        <dbReference type="SAM" id="MobiDB-lite"/>
    </source>
</evidence>
<dbReference type="PANTHER" id="PTHR11465">
    <property type="entry name" value="CATALASE"/>
    <property type="match status" value="1"/>
</dbReference>
<dbReference type="SUPFAM" id="SSF56634">
    <property type="entry name" value="Heme-dependent catalase-like"/>
    <property type="match status" value="1"/>
</dbReference>
<evidence type="ECO:0000256" key="5">
    <source>
        <dbReference type="ARBA" id="ARBA00022617"/>
    </source>
</evidence>
<dbReference type="CDD" id="cd08156">
    <property type="entry name" value="catalase_clade_3"/>
    <property type="match status" value="1"/>
</dbReference>
<dbReference type="PANTHER" id="PTHR11465:SF9">
    <property type="entry name" value="CATALASE"/>
    <property type="match status" value="1"/>
</dbReference>
<evidence type="ECO:0000256" key="8">
    <source>
        <dbReference type="ARBA" id="ARBA00023004"/>
    </source>
</evidence>
<name>A0A4Y8SHA2_9SPHI</name>
<dbReference type="InterPro" id="IPR011614">
    <property type="entry name" value="Catalase_core"/>
</dbReference>
<evidence type="ECO:0000256" key="3">
    <source>
        <dbReference type="ARBA" id="ARBA00012314"/>
    </source>
</evidence>
<dbReference type="InterPro" id="IPR018028">
    <property type="entry name" value="Catalase"/>
</dbReference>
<dbReference type="GO" id="GO:0004096">
    <property type="term" value="F:catalase activity"/>
    <property type="evidence" value="ECO:0007669"/>
    <property type="project" value="UniProtKB-EC"/>
</dbReference>
<dbReference type="RefSeq" id="WP_133230516.1">
    <property type="nucleotide sequence ID" value="NZ_SOZE01000009.1"/>
</dbReference>
<evidence type="ECO:0000256" key="10">
    <source>
        <dbReference type="ARBA" id="ARBA00049254"/>
    </source>
</evidence>
<dbReference type="Pfam" id="PF00199">
    <property type="entry name" value="Catalase"/>
    <property type="match status" value="1"/>
</dbReference>
<dbReference type="PROSITE" id="PS51402">
    <property type="entry name" value="CATALASE_3"/>
    <property type="match status" value="1"/>
</dbReference>
<dbReference type="EMBL" id="SOZE01000009">
    <property type="protein sequence ID" value="TFF37786.1"/>
    <property type="molecule type" value="Genomic_DNA"/>
</dbReference>
<proteinExistence type="inferred from homology"/>
<reference evidence="15 16" key="1">
    <citation type="journal article" date="2017" name="Int. J. Syst. Evol. Microbiol.">
        <title>Mucilaginibacterpsychrotolerans sp. nov., isolated from peatlands.</title>
        <authorList>
            <person name="Deng Y."/>
            <person name="Shen L."/>
            <person name="Xu B."/>
            <person name="Liu Y."/>
            <person name="Gu Z."/>
            <person name="Liu H."/>
            <person name="Zhou Y."/>
        </authorList>
    </citation>
    <scope>NUCLEOTIDE SEQUENCE [LARGE SCALE GENOMIC DNA]</scope>
    <source>
        <strain evidence="15 16">NH7-4</strain>
    </source>
</reference>
<dbReference type="OrthoDB" id="9760293at2"/>
<comment type="cofactor">
    <cofactor evidence="1 12">
        <name>heme</name>
        <dbReference type="ChEBI" id="CHEBI:30413"/>
    </cofactor>
</comment>
<protein>
    <recommendedName>
        <fullName evidence="3">catalase</fullName>
        <ecNumber evidence="3">1.11.1.6</ecNumber>
    </recommendedName>
</protein>
<dbReference type="GO" id="GO:0020037">
    <property type="term" value="F:heme binding"/>
    <property type="evidence" value="ECO:0007669"/>
    <property type="project" value="InterPro"/>
</dbReference>
<evidence type="ECO:0000256" key="12">
    <source>
        <dbReference type="PIRSR" id="PIRSR038928-2"/>
    </source>
</evidence>
<dbReference type="InterPro" id="IPR010582">
    <property type="entry name" value="Catalase_immune_responsive"/>
</dbReference>
<gene>
    <name evidence="15" type="ORF">E2R66_11510</name>
</gene>
<dbReference type="Proteomes" id="UP000297540">
    <property type="component" value="Unassembled WGS sequence"/>
</dbReference>
<feature type="region of interest" description="Disordered" evidence="13">
    <location>
        <begin position="368"/>
        <end position="388"/>
    </location>
</feature>
<dbReference type="Pfam" id="PF06628">
    <property type="entry name" value="Catalase-rel"/>
    <property type="match status" value="1"/>
</dbReference>
<feature type="domain" description="Catalase core" evidence="14">
    <location>
        <begin position="5"/>
        <end position="389"/>
    </location>
</feature>
<dbReference type="InterPro" id="IPR020835">
    <property type="entry name" value="Catalase_sf"/>
</dbReference>
<comment type="catalytic activity">
    <reaction evidence="10">
        <text>2 H2O2 = O2 + 2 H2O</text>
        <dbReference type="Rhea" id="RHEA:20309"/>
        <dbReference type="ChEBI" id="CHEBI:15377"/>
        <dbReference type="ChEBI" id="CHEBI:15379"/>
        <dbReference type="ChEBI" id="CHEBI:16240"/>
        <dbReference type="EC" id="1.11.1.6"/>
    </reaction>
</comment>
<evidence type="ECO:0000256" key="9">
    <source>
        <dbReference type="ARBA" id="ARBA00023324"/>
    </source>
</evidence>
<dbReference type="GO" id="GO:0042744">
    <property type="term" value="P:hydrogen peroxide catabolic process"/>
    <property type="evidence" value="ECO:0007669"/>
    <property type="project" value="UniProtKB-KW"/>
</dbReference>
<evidence type="ECO:0000256" key="2">
    <source>
        <dbReference type="ARBA" id="ARBA00005329"/>
    </source>
</evidence>
<dbReference type="GO" id="GO:0046872">
    <property type="term" value="F:metal ion binding"/>
    <property type="evidence" value="ECO:0007669"/>
    <property type="project" value="UniProtKB-KW"/>
</dbReference>
<feature type="active site" evidence="11">
    <location>
        <position position="125"/>
    </location>
</feature>
<evidence type="ECO:0000256" key="7">
    <source>
        <dbReference type="ARBA" id="ARBA00023002"/>
    </source>
</evidence>
<evidence type="ECO:0000313" key="16">
    <source>
        <dbReference type="Proteomes" id="UP000297540"/>
    </source>
</evidence>
<evidence type="ECO:0000259" key="14">
    <source>
        <dbReference type="SMART" id="SM01060"/>
    </source>
</evidence>
<sequence length="496" mass="56505">MKNLTTASGIPYLHHEDTQSAGPRGPLLLQDFILHEKLAHFNRERIPERIVHAKGSAAYGTFTVTQDITAYSKAKLFGAIGRQTKVLLRFSTVGGEKGSADTERDPRGFAVKFYTEDGNWDLVGNNTPVFFIKDPKKFPDFIHTQKRDPFTNCKSATMVWDFFSLNPESLHQVLFLMSDRGTPHGFRHMHGFGSHTYTLINHKDETVYVKFHFKSCQGIKNFTSAEAKLMRGEDPDFAQRDLLNAIEDGNFPKWVLKIQLMTAEQAGSNAFNPFDLTKVWSQKEYPLIEVGVLELNQNPDNYFAEVEQAAFSPSRIVDGIGYSPDKMLQGRILAYPDAQRYRLGVNFEQLPVNRCPFIVNNYQRDGSMRVDDNGRRSPNYFPNSFDDIRPDPAYRRPAEPIVHPVADWFDRNGEGENDHYSQPGIFYRDVLSPEDKKHLIANIAESMRQIEGPLKDEITNRQFCHLFRADFNLGMGVMNELGVSADKMAEHLQPKG</sequence>
<keyword evidence="16" id="KW-1185">Reference proteome</keyword>
<dbReference type="PIRSF" id="PIRSF038928">
    <property type="entry name" value="Catalase_clade1-3"/>
    <property type="match status" value="1"/>
</dbReference>
<feature type="binding site" description="axial binding residue" evidence="12">
    <location>
        <position position="335"/>
    </location>
    <ligand>
        <name>heme</name>
        <dbReference type="ChEBI" id="CHEBI:30413"/>
    </ligand>
    <ligandPart>
        <name>Fe</name>
        <dbReference type="ChEBI" id="CHEBI:18248"/>
    </ligandPart>
</feature>
<dbReference type="SMART" id="SM01060">
    <property type="entry name" value="Catalase"/>
    <property type="match status" value="1"/>
</dbReference>
<organism evidence="15 16">
    <name type="scientific">Mucilaginibacter psychrotolerans</name>
    <dbReference type="NCBI Taxonomy" id="1524096"/>
    <lineage>
        <taxon>Bacteria</taxon>
        <taxon>Pseudomonadati</taxon>
        <taxon>Bacteroidota</taxon>
        <taxon>Sphingobacteriia</taxon>
        <taxon>Sphingobacteriales</taxon>
        <taxon>Sphingobacteriaceae</taxon>
        <taxon>Mucilaginibacter</taxon>
    </lineage>
</organism>
<evidence type="ECO:0000256" key="1">
    <source>
        <dbReference type="ARBA" id="ARBA00001971"/>
    </source>
</evidence>
<keyword evidence="6 12" id="KW-0479">Metal-binding</keyword>
<dbReference type="PRINTS" id="PR00067">
    <property type="entry name" value="CATALASE"/>
</dbReference>
<dbReference type="GO" id="GO:0005737">
    <property type="term" value="C:cytoplasm"/>
    <property type="evidence" value="ECO:0007669"/>
    <property type="project" value="TreeGrafter"/>
</dbReference>
<dbReference type="AlphaFoldDB" id="A0A4Y8SHA2"/>
<dbReference type="FunFam" id="2.40.180.10:FF:000001">
    <property type="entry name" value="Catalase"/>
    <property type="match status" value="1"/>
</dbReference>
<comment type="caution">
    <text evidence="15">The sequence shown here is derived from an EMBL/GenBank/DDBJ whole genome shotgun (WGS) entry which is preliminary data.</text>
</comment>